<evidence type="ECO:0000313" key="2">
    <source>
        <dbReference type="EMBL" id="KKK83277.1"/>
    </source>
</evidence>
<protein>
    <submittedName>
        <fullName evidence="2">Uncharacterized protein</fullName>
    </submittedName>
</protein>
<feature type="region of interest" description="Disordered" evidence="1">
    <location>
        <begin position="12"/>
        <end position="50"/>
    </location>
</feature>
<organism evidence="2">
    <name type="scientific">marine sediment metagenome</name>
    <dbReference type="NCBI Taxonomy" id="412755"/>
    <lineage>
        <taxon>unclassified sequences</taxon>
        <taxon>metagenomes</taxon>
        <taxon>ecological metagenomes</taxon>
    </lineage>
</organism>
<reference evidence="2" key="1">
    <citation type="journal article" date="2015" name="Nature">
        <title>Complex archaea that bridge the gap between prokaryotes and eukaryotes.</title>
        <authorList>
            <person name="Spang A."/>
            <person name="Saw J.H."/>
            <person name="Jorgensen S.L."/>
            <person name="Zaremba-Niedzwiedzka K."/>
            <person name="Martijn J."/>
            <person name="Lind A.E."/>
            <person name="van Eijk R."/>
            <person name="Schleper C."/>
            <person name="Guy L."/>
            <person name="Ettema T.J."/>
        </authorList>
    </citation>
    <scope>NUCLEOTIDE SEQUENCE</scope>
</reference>
<sequence length="50" mass="5760">MTIDEIQAVVDKMNPPRPDDHRWFGTPHFTGWKSSIPKQGVTPKENERLA</sequence>
<comment type="caution">
    <text evidence="2">The sequence shown here is derived from an EMBL/GenBank/DDBJ whole genome shotgun (WGS) entry which is preliminary data.</text>
</comment>
<dbReference type="AlphaFoldDB" id="A0A0F8YPG4"/>
<dbReference type="EMBL" id="LAZR01052299">
    <property type="protein sequence ID" value="KKK83277.1"/>
    <property type="molecule type" value="Genomic_DNA"/>
</dbReference>
<feature type="non-terminal residue" evidence="2">
    <location>
        <position position="50"/>
    </location>
</feature>
<accession>A0A0F8YPG4</accession>
<evidence type="ECO:0000256" key="1">
    <source>
        <dbReference type="SAM" id="MobiDB-lite"/>
    </source>
</evidence>
<name>A0A0F8YPG4_9ZZZZ</name>
<gene>
    <name evidence="2" type="ORF">LCGC14_2795010</name>
</gene>
<proteinExistence type="predicted"/>